<dbReference type="CDD" id="cd01650">
    <property type="entry name" value="RT_nLTR_like"/>
    <property type="match status" value="1"/>
</dbReference>
<name>A0A803J7W0_XENTR</name>
<reference evidence="2" key="2">
    <citation type="submission" date="2021-03" db="UniProtKB">
        <authorList>
            <consortium name="Ensembl"/>
        </authorList>
    </citation>
    <scope>IDENTIFICATION</scope>
</reference>
<dbReference type="InterPro" id="IPR000477">
    <property type="entry name" value="RT_dom"/>
</dbReference>
<dbReference type="AlphaFoldDB" id="A0A803J7W0"/>
<evidence type="ECO:0000313" key="2">
    <source>
        <dbReference type="Ensembl" id="ENSXETP00000103955"/>
    </source>
</evidence>
<dbReference type="InParanoid" id="A0A803J7W0"/>
<dbReference type="PANTHER" id="PTHR31635:SF196">
    <property type="entry name" value="REVERSE TRANSCRIPTASE DOMAIN-CONTAINING PROTEIN-RELATED"/>
    <property type="match status" value="1"/>
</dbReference>
<evidence type="ECO:0000259" key="1">
    <source>
        <dbReference type="PROSITE" id="PS50878"/>
    </source>
</evidence>
<feature type="domain" description="Reverse transcriptase" evidence="1">
    <location>
        <begin position="1"/>
        <end position="260"/>
    </location>
</feature>
<dbReference type="Pfam" id="PF00078">
    <property type="entry name" value="RVT_1"/>
    <property type="match status" value="1"/>
</dbReference>
<accession>A0A803J7W0</accession>
<reference evidence="2" key="1">
    <citation type="journal article" date="2010" name="Science">
        <title>The genome of the Western clawed frog Xenopus tropicalis.</title>
        <authorList>
            <person name="Hellsten U."/>
            <person name="Harland R.M."/>
            <person name="Gilchrist M.J."/>
            <person name="Hendrix D."/>
            <person name="Jurka J."/>
            <person name="Kapitonov V."/>
            <person name="Ovcharenko I."/>
            <person name="Putnam N.H."/>
            <person name="Shu S."/>
            <person name="Taher L."/>
            <person name="Blitz I.L."/>
            <person name="Blumberg B."/>
            <person name="Dichmann D.S."/>
            <person name="Dubchak I."/>
            <person name="Amaya E."/>
            <person name="Detter J.C."/>
            <person name="Fletcher R."/>
            <person name="Gerhard D.S."/>
            <person name="Goodstein D."/>
            <person name="Graves T."/>
            <person name="Grigoriev I.V."/>
            <person name="Grimwood J."/>
            <person name="Kawashima T."/>
            <person name="Lindquist E."/>
            <person name="Lucas S.M."/>
            <person name="Mead P.E."/>
            <person name="Mitros T."/>
            <person name="Ogino H."/>
            <person name="Ohta Y."/>
            <person name="Poliakov A.V."/>
            <person name="Pollet N."/>
            <person name="Robert J."/>
            <person name="Salamov A."/>
            <person name="Sater A.K."/>
            <person name="Schmutz J."/>
            <person name="Terry A."/>
            <person name="Vize P.D."/>
            <person name="Warren W.C."/>
            <person name="Wells D."/>
            <person name="Wills A."/>
            <person name="Wilson R.K."/>
            <person name="Zimmerman L.B."/>
            <person name="Zorn A.M."/>
            <person name="Grainger R."/>
            <person name="Grammer T."/>
            <person name="Khokha M.K."/>
            <person name="Richardson P.M."/>
            <person name="Rokhsar D.S."/>
        </authorList>
    </citation>
    <scope>NUCLEOTIDE SEQUENCE [LARGE SCALE GENOMIC DNA]</scope>
    <source>
        <strain evidence="2">Nigerian</strain>
    </source>
</reference>
<organism evidence="2">
    <name type="scientific">Xenopus tropicalis</name>
    <name type="common">Western clawed frog</name>
    <name type="synonym">Silurana tropicalis</name>
    <dbReference type="NCBI Taxonomy" id="8364"/>
    <lineage>
        <taxon>Eukaryota</taxon>
        <taxon>Metazoa</taxon>
        <taxon>Chordata</taxon>
        <taxon>Craniata</taxon>
        <taxon>Vertebrata</taxon>
        <taxon>Euteleostomi</taxon>
        <taxon>Amphibia</taxon>
        <taxon>Batrachia</taxon>
        <taxon>Anura</taxon>
        <taxon>Pipoidea</taxon>
        <taxon>Pipidae</taxon>
        <taxon>Xenopodinae</taxon>
        <taxon>Xenopus</taxon>
        <taxon>Silurana</taxon>
    </lineage>
</organism>
<protein>
    <recommendedName>
        <fullName evidence="1">Reverse transcriptase domain-containing protein</fullName>
    </recommendedName>
</protein>
<proteinExistence type="predicted"/>
<dbReference type="InterPro" id="IPR043502">
    <property type="entry name" value="DNA/RNA_pol_sf"/>
</dbReference>
<sequence>MITTIPKPNKDPTKVENYRPISLLNSDIKIYAKILANRLNPILRGLVANDQVGFVPTRQAPDNTRKVINIAIQANQTRSPCLLLALDAEKAFDRVSWLYLQNVLVKFGFSGTFLEHILTLYKVPSALIRTNAQSSPNFSLTNGTRQGCPLSPLIFVLLMEPLAEAIRQHPLISGFMIGKKSYKISLFADDIILTLTNPVESLKALFQLLTQFSEISYYKINTAKSEALPIWLPHNSLTEIKTSYKFIWQQSVISYLGIKVGYSTASLYNANFKPILAKTEQHLKTWIFKEISWLGRLASIKIMILPKILYLFRTIPIRIPNKFFVLLQQLLSKYVWKTKKPRISTKVLTKNKLQGGLGFPNFKKYYQASHLNFIQRIVTATNQPQWVLQEKDLSTPALLQLDELIWIPPQLRLKTIKLFPTCQASIKVWDLFMHSDPLTQGLHPKYPLSAFKGIIPDFNPHQWTQAGMTLWSDILINDHLPTFDILRNKWLVPAKTFYIYLQLSSFLRANPYCIPKRLSASQQKITSATLTGARISQFYASINDQTSRPPDPYLTAWGNELKVTLDPIDWNLAFALISTSTKSARLLEPSIKLMYRWYLVPERLNKIYPQTSTNKCWRGCGQEGSHIHIWGCCYKLVPFWTQVFDLLNKVVDIPIPKTPSTALLNLELDFVKFSQKLLVVHFLEVARLLIAQRWKSDTIPDISDMVNFLDLTEKFEFFDARNKNAMNMYSKKWSLWKNYKDKL</sequence>
<dbReference type="GeneTree" id="ENSGT00940000175371"/>
<dbReference type="PROSITE" id="PS50878">
    <property type="entry name" value="RT_POL"/>
    <property type="match status" value="1"/>
</dbReference>
<dbReference type="PANTHER" id="PTHR31635">
    <property type="entry name" value="REVERSE TRANSCRIPTASE DOMAIN-CONTAINING PROTEIN-RELATED"/>
    <property type="match status" value="1"/>
</dbReference>
<dbReference type="Ensembl" id="ENSXETT00000122193">
    <property type="protein sequence ID" value="ENSXETP00000103955"/>
    <property type="gene ID" value="ENSXETG00000049489"/>
</dbReference>
<dbReference type="SUPFAM" id="SSF56672">
    <property type="entry name" value="DNA/RNA polymerases"/>
    <property type="match status" value="1"/>
</dbReference>